<comment type="caution">
    <text evidence="7">The sequence shown here is derived from an EMBL/GenBank/DDBJ whole genome shotgun (WGS) entry which is preliminary data.</text>
</comment>
<evidence type="ECO:0000256" key="2">
    <source>
        <dbReference type="ARBA" id="ARBA00022490"/>
    </source>
</evidence>
<protein>
    <recommendedName>
        <fullName evidence="9">Radial spokehead-like protein</fullName>
    </recommendedName>
</protein>
<dbReference type="GO" id="GO:0035082">
    <property type="term" value="P:axoneme assembly"/>
    <property type="evidence" value="ECO:0007669"/>
    <property type="project" value="TreeGrafter"/>
</dbReference>
<feature type="region of interest" description="Disordered" evidence="6">
    <location>
        <begin position="189"/>
        <end position="244"/>
    </location>
</feature>
<keyword evidence="3" id="KW-0969">Cilium</keyword>
<dbReference type="AlphaFoldDB" id="A0AAD9NWR6"/>
<dbReference type="GO" id="GO:0060294">
    <property type="term" value="P:cilium movement involved in cell motility"/>
    <property type="evidence" value="ECO:0007669"/>
    <property type="project" value="InterPro"/>
</dbReference>
<dbReference type="CDD" id="cd22963">
    <property type="entry name" value="DD_CrRSP4-like"/>
    <property type="match status" value="1"/>
</dbReference>
<dbReference type="PANTHER" id="PTHR13159:SF0">
    <property type="entry name" value="RADIAL SPOKE HEAD 6 HOMOLOG A"/>
    <property type="match status" value="1"/>
</dbReference>
<organism evidence="7 8">
    <name type="scientific">Ridgeia piscesae</name>
    <name type="common">Tubeworm</name>
    <dbReference type="NCBI Taxonomy" id="27915"/>
    <lineage>
        <taxon>Eukaryota</taxon>
        <taxon>Metazoa</taxon>
        <taxon>Spiralia</taxon>
        <taxon>Lophotrochozoa</taxon>
        <taxon>Annelida</taxon>
        <taxon>Polychaeta</taxon>
        <taxon>Sedentaria</taxon>
        <taxon>Canalipalpata</taxon>
        <taxon>Sabellida</taxon>
        <taxon>Siboglinidae</taxon>
        <taxon>Ridgeia</taxon>
    </lineage>
</organism>
<evidence type="ECO:0000256" key="5">
    <source>
        <dbReference type="ARBA" id="ARBA00023273"/>
    </source>
</evidence>
<name>A0AAD9NWR6_RIDPI</name>
<evidence type="ECO:0000313" key="7">
    <source>
        <dbReference type="EMBL" id="KAK2183879.1"/>
    </source>
</evidence>
<proteinExistence type="predicted"/>
<feature type="compositionally biased region" description="Acidic residues" evidence="6">
    <location>
        <begin position="519"/>
        <end position="535"/>
    </location>
</feature>
<keyword evidence="5" id="KW-0966">Cell projection</keyword>
<evidence type="ECO:0000256" key="4">
    <source>
        <dbReference type="ARBA" id="ARBA00023212"/>
    </source>
</evidence>
<evidence type="ECO:0000256" key="1">
    <source>
        <dbReference type="ARBA" id="ARBA00004430"/>
    </source>
</evidence>
<keyword evidence="4" id="KW-0206">Cytoskeleton</keyword>
<dbReference type="EMBL" id="JAODUO010000292">
    <property type="protein sequence ID" value="KAK2183879.1"/>
    <property type="molecule type" value="Genomic_DNA"/>
</dbReference>
<keyword evidence="8" id="KW-1185">Reference proteome</keyword>
<dbReference type="GO" id="GO:0001534">
    <property type="term" value="C:radial spoke"/>
    <property type="evidence" value="ECO:0007669"/>
    <property type="project" value="InterPro"/>
</dbReference>
<keyword evidence="2" id="KW-0963">Cytoplasm</keyword>
<dbReference type="Proteomes" id="UP001209878">
    <property type="component" value="Unassembled WGS sequence"/>
</dbReference>
<dbReference type="Pfam" id="PF04712">
    <property type="entry name" value="Radial_spoke"/>
    <property type="match status" value="1"/>
</dbReference>
<evidence type="ECO:0000256" key="6">
    <source>
        <dbReference type="SAM" id="MobiDB-lite"/>
    </source>
</evidence>
<comment type="subcellular location">
    <subcellularLocation>
        <location evidence="1">Cytoplasm</location>
        <location evidence="1">Cytoskeleton</location>
        <location evidence="1">Cilium axoneme</location>
    </subcellularLocation>
</comment>
<reference evidence="7" key="1">
    <citation type="journal article" date="2023" name="Mol. Biol. Evol.">
        <title>Third-Generation Sequencing Reveals the Adaptive Role of the Epigenome in Three Deep-Sea Polychaetes.</title>
        <authorList>
            <person name="Perez M."/>
            <person name="Aroh O."/>
            <person name="Sun Y."/>
            <person name="Lan Y."/>
            <person name="Juniper S.K."/>
            <person name="Young C.R."/>
            <person name="Angers B."/>
            <person name="Qian P.Y."/>
        </authorList>
    </citation>
    <scope>NUCLEOTIDE SEQUENCE</scope>
    <source>
        <strain evidence="7">R07B-5</strain>
    </source>
</reference>
<feature type="region of interest" description="Disordered" evidence="6">
    <location>
        <begin position="379"/>
        <end position="428"/>
    </location>
</feature>
<feature type="compositionally biased region" description="Acidic residues" evidence="6">
    <location>
        <begin position="387"/>
        <end position="406"/>
    </location>
</feature>
<evidence type="ECO:0000256" key="3">
    <source>
        <dbReference type="ARBA" id="ARBA00023069"/>
    </source>
</evidence>
<feature type="compositionally biased region" description="Acidic residues" evidence="6">
    <location>
        <begin position="191"/>
        <end position="226"/>
    </location>
</feature>
<sequence>MPVSIHPDSQVEMGEVGDTEGNKRDIEYQNAKAYLLTQSVKSGLNLYDHLASVLSKILDERPDDAVDVFEDYSKLQKKEKFTSDVDTIQAKEEKSTEVALAEIQEKLFGKGDAEEEAVEQEEDVETPLPNLMELCFFFEQAGVGLNREEIIRIWLALKNLVDTHPLLHVRFWGKVFGTQQNYIIAEVEYREGEEEEEEEEEAEEAQEQETEEKREDDEEGEVEEDDTPKPDFKPVPVVPKEDNRTGANKKTYFVCNEAGKSWTKLPIATPAQITIARKVKKFFTGNLDSPVICYPPFPGNEGNLLRAQIARISAGTHISPLGFYQFDEEEEEDEEAGRDNFVENLDFEPVPTRELVDPTLSNWVHHVLHILPQGRTTWWNPVQKGEDDFEDEDEEEEREEPDEPEPETGPPLLTPLSEDTEVDNMPPWTPHLSSKLVPQYAIAVVHSNLWPGAHAFAVEKKFENVYIGWGQKYAAANYSPPPPPAVQDEFPSGPEITEVDDPTPADEATLRAAQAEAAEAAEEMEEAEEEEDEED</sequence>
<gene>
    <name evidence="7" type="ORF">NP493_293g03042</name>
</gene>
<dbReference type="PANTHER" id="PTHR13159">
    <property type="entry name" value="RADIAL SPOKEHEAD-RELATED"/>
    <property type="match status" value="1"/>
</dbReference>
<feature type="region of interest" description="Disordered" evidence="6">
    <location>
        <begin position="1"/>
        <end position="23"/>
    </location>
</feature>
<dbReference type="InterPro" id="IPR006802">
    <property type="entry name" value="Radial_spoke"/>
</dbReference>
<accession>A0AAD9NWR6</accession>
<evidence type="ECO:0008006" key="9">
    <source>
        <dbReference type="Google" id="ProtNLM"/>
    </source>
</evidence>
<feature type="region of interest" description="Disordered" evidence="6">
    <location>
        <begin position="480"/>
        <end position="535"/>
    </location>
</feature>
<feature type="compositionally biased region" description="Low complexity" evidence="6">
    <location>
        <begin position="505"/>
        <end position="518"/>
    </location>
</feature>
<evidence type="ECO:0000313" key="8">
    <source>
        <dbReference type="Proteomes" id="UP001209878"/>
    </source>
</evidence>